<gene>
    <name evidence="1" type="ORF">E2C01_015923</name>
</gene>
<accession>A0A5B7DNV7</accession>
<organism evidence="1 2">
    <name type="scientific">Portunus trituberculatus</name>
    <name type="common">Swimming crab</name>
    <name type="synonym">Neptunus trituberculatus</name>
    <dbReference type="NCBI Taxonomy" id="210409"/>
    <lineage>
        <taxon>Eukaryota</taxon>
        <taxon>Metazoa</taxon>
        <taxon>Ecdysozoa</taxon>
        <taxon>Arthropoda</taxon>
        <taxon>Crustacea</taxon>
        <taxon>Multicrustacea</taxon>
        <taxon>Malacostraca</taxon>
        <taxon>Eumalacostraca</taxon>
        <taxon>Eucarida</taxon>
        <taxon>Decapoda</taxon>
        <taxon>Pleocyemata</taxon>
        <taxon>Brachyura</taxon>
        <taxon>Eubrachyura</taxon>
        <taxon>Portunoidea</taxon>
        <taxon>Portunidae</taxon>
        <taxon>Portuninae</taxon>
        <taxon>Portunus</taxon>
    </lineage>
</organism>
<evidence type="ECO:0000313" key="1">
    <source>
        <dbReference type="EMBL" id="MPC22895.1"/>
    </source>
</evidence>
<sequence>MLYNSKHTPQSIPYLRQLDRHATSNLHRIMLGYRYTDEILGNTNPTPSVLLSDRTNTNPSIFTVLSASRSCN</sequence>
<evidence type="ECO:0000313" key="2">
    <source>
        <dbReference type="Proteomes" id="UP000324222"/>
    </source>
</evidence>
<reference evidence="1 2" key="1">
    <citation type="submission" date="2019-05" db="EMBL/GenBank/DDBJ databases">
        <title>Another draft genome of Portunus trituberculatus and its Hox gene families provides insights of decapod evolution.</title>
        <authorList>
            <person name="Jeong J.-H."/>
            <person name="Song I."/>
            <person name="Kim S."/>
            <person name="Choi T."/>
            <person name="Kim D."/>
            <person name="Ryu S."/>
            <person name="Kim W."/>
        </authorList>
    </citation>
    <scope>NUCLEOTIDE SEQUENCE [LARGE SCALE GENOMIC DNA]</scope>
    <source>
        <tissue evidence="1">Muscle</tissue>
    </source>
</reference>
<keyword evidence="2" id="KW-1185">Reference proteome</keyword>
<dbReference type="EMBL" id="VSRR010001140">
    <property type="protein sequence ID" value="MPC22895.1"/>
    <property type="molecule type" value="Genomic_DNA"/>
</dbReference>
<proteinExistence type="predicted"/>
<protein>
    <submittedName>
        <fullName evidence="1">Uncharacterized protein</fullName>
    </submittedName>
</protein>
<dbReference type="AlphaFoldDB" id="A0A5B7DNV7"/>
<name>A0A5B7DNV7_PORTR</name>
<comment type="caution">
    <text evidence="1">The sequence shown here is derived from an EMBL/GenBank/DDBJ whole genome shotgun (WGS) entry which is preliminary data.</text>
</comment>
<dbReference type="Proteomes" id="UP000324222">
    <property type="component" value="Unassembled WGS sequence"/>
</dbReference>